<evidence type="ECO:0000259" key="3">
    <source>
        <dbReference type="Pfam" id="PF25965"/>
    </source>
</evidence>
<dbReference type="RefSeq" id="WP_121854210.1">
    <property type="nucleotide sequence ID" value="NZ_CP037952.1"/>
</dbReference>
<gene>
    <name evidence="4" type="ORF">D5R81_13730</name>
</gene>
<keyword evidence="5" id="KW-1185">Reference proteome</keyword>
<keyword evidence="1" id="KW-1133">Transmembrane helix</keyword>
<dbReference type="Pfam" id="PF25965">
    <property type="entry name" value="Beta-barrel_ALG44"/>
    <property type="match status" value="1"/>
</dbReference>
<dbReference type="Gene3D" id="2.40.10.220">
    <property type="entry name" value="predicted glycosyltransferase like domains"/>
    <property type="match status" value="1"/>
</dbReference>
<evidence type="ECO:0000313" key="5">
    <source>
        <dbReference type="Proteomes" id="UP000273022"/>
    </source>
</evidence>
<feature type="domain" description="ALG44 beta-barrel" evidence="3">
    <location>
        <begin position="292"/>
        <end position="365"/>
    </location>
</feature>
<keyword evidence="1" id="KW-0812">Transmembrane</keyword>
<dbReference type="SUPFAM" id="SSF141371">
    <property type="entry name" value="PilZ domain-like"/>
    <property type="match status" value="1"/>
</dbReference>
<dbReference type="AlphaFoldDB" id="A0A3A6U1A1"/>
<evidence type="ECO:0000259" key="2">
    <source>
        <dbReference type="Pfam" id="PF25964"/>
    </source>
</evidence>
<sequence>MNQKTENINVVHESEVQRQFARIHIPATIKINEMDYKVHDISVGGFSINNTAKIITANTMYQGLLTINIDGFDFSYQIEFNSLNQWSNNNIGCTFSKADKQFNSALRYIITAFLNGSLLSTGDLINTLSRENHTGARVKKQLKKITNKERAKSIFGSLVFLAIGLSAIAFVGFKLFSIYFIQSSTKAFVDIKSYTLTMPKAGNLETLIPSGATQVSKGQLLASFTGADLEADISQLPPETMGILTESFEVAKAKGNISSPCDCKILEVKNLNGQYLQKGDETFTLVNNNAIPYITAKFSFEDANTIQNGQSVLVKILGDSAVIKGKIQQLSVIDGDIDVTGLIATEKPIDFKDVNKPARVIISNDFSSDYLKSWL</sequence>
<feature type="domain" description="ALG44 barrel-sandwich hybrid" evidence="2">
    <location>
        <begin position="196"/>
        <end position="288"/>
    </location>
</feature>
<organism evidence="4 5">
    <name type="scientific">Parashewanella spongiae</name>
    <dbReference type="NCBI Taxonomy" id="342950"/>
    <lineage>
        <taxon>Bacteria</taxon>
        <taxon>Pseudomonadati</taxon>
        <taxon>Pseudomonadota</taxon>
        <taxon>Gammaproteobacteria</taxon>
        <taxon>Alteromonadales</taxon>
        <taxon>Shewanellaceae</taxon>
        <taxon>Parashewanella</taxon>
    </lineage>
</organism>
<dbReference type="EMBL" id="QYYH01000091">
    <property type="protein sequence ID" value="RJY10962.1"/>
    <property type="molecule type" value="Genomic_DNA"/>
</dbReference>
<proteinExistence type="predicted"/>
<dbReference type="Pfam" id="PF25964">
    <property type="entry name" value="BSH_ALG44"/>
    <property type="match status" value="1"/>
</dbReference>
<keyword evidence="1" id="KW-0472">Membrane</keyword>
<protein>
    <submittedName>
        <fullName evidence="4">Alginate biosynthesis protein Alg44</fullName>
    </submittedName>
</protein>
<name>A0A3A6U1A1_9GAMM</name>
<accession>A0A3A6U1A1</accession>
<dbReference type="InterPro" id="IPR058835">
    <property type="entry name" value="BSH_ALG44"/>
</dbReference>
<reference evidence="4 5" key="1">
    <citation type="submission" date="2018-09" db="EMBL/GenBank/DDBJ databases">
        <title>Phylogeny of the Shewanellaceae, and recommendation for two new genera, Pseudoshewanella and Parashewanella.</title>
        <authorList>
            <person name="Wang G."/>
        </authorList>
    </citation>
    <scope>NUCLEOTIDE SEQUENCE [LARGE SCALE GENOMIC DNA]</scope>
    <source>
        <strain evidence="4 5">KCTC 22492</strain>
    </source>
</reference>
<dbReference type="OrthoDB" id="5912905at2"/>
<evidence type="ECO:0000313" key="4">
    <source>
        <dbReference type="EMBL" id="RJY10962.1"/>
    </source>
</evidence>
<dbReference type="Proteomes" id="UP000273022">
    <property type="component" value="Unassembled WGS sequence"/>
</dbReference>
<comment type="caution">
    <text evidence="4">The sequence shown here is derived from an EMBL/GenBank/DDBJ whole genome shotgun (WGS) entry which is preliminary data.</text>
</comment>
<feature type="transmembrane region" description="Helical" evidence="1">
    <location>
        <begin position="154"/>
        <end position="181"/>
    </location>
</feature>
<dbReference type="InterPro" id="IPR058834">
    <property type="entry name" value="Beta-barrel_ALG44"/>
</dbReference>
<evidence type="ECO:0000256" key="1">
    <source>
        <dbReference type="SAM" id="Phobius"/>
    </source>
</evidence>